<dbReference type="EC" id="2.4.1.117" evidence="5"/>
<feature type="transmembrane region" description="Helical" evidence="15">
    <location>
        <begin position="337"/>
        <end position="355"/>
    </location>
</feature>
<dbReference type="InterPro" id="IPR029044">
    <property type="entry name" value="Nucleotide-diphossugar_trans"/>
</dbReference>
<comment type="similarity">
    <text evidence="4">Belongs to the glycosyltransferase 2 family.</text>
</comment>
<feature type="transmembrane region" description="Helical" evidence="15">
    <location>
        <begin position="376"/>
        <end position="397"/>
    </location>
</feature>
<keyword evidence="11 15" id="KW-1133">Transmembrane helix</keyword>
<evidence type="ECO:0000313" key="18">
    <source>
        <dbReference type="EMBL" id="GMA22991.1"/>
    </source>
</evidence>
<comment type="caution">
    <text evidence="18">The sequence shown here is derived from an EMBL/GenBank/DDBJ whole genome shotgun (WGS) entry which is preliminary data.</text>
</comment>
<keyword evidence="8 15" id="KW-0812">Transmembrane</keyword>
<sequence length="439" mass="46705">MGMTTTQLPHEAAPPPEVATSGPPGPTPRRLPAGAAGEHPATGLALDLVIPVYNEARTLEASVRRAHAYVTGGLPFPARLTIADNASTDGTLAVALRLADELPGLRVVHLDAKGRGRALHAAWGSSDAAVLAYMDVDLSTDLAALLPLVAPLLSGHSEVAIGSRLSASSRVVRGPKRELISRGYNLLLRGTLHARFSDAQCGFKAIRADAARQLLPLVEDTGWFFDTELLVLAEHAGLRIHEVPVDWVDDPDSRVDIVATATADLRGIWRLVRDLNAGRIPLDEVRAALPRRASDAQPALTRRQTLLNQILSFGVVGVVCTLAYALLFLVLREPLGSQWANFVGLAVTAVLNTGLNRRHTFGIRGRTGAARHHGQGLVVFALGWALTAGSLAVLHAASPGASGFVQLVVLCAANLVATLLRFVLFRSWVFAPRTSEVSR</sequence>
<dbReference type="Pfam" id="PF00535">
    <property type="entry name" value="Glycos_transf_2"/>
    <property type="match status" value="1"/>
</dbReference>
<evidence type="ECO:0000256" key="9">
    <source>
        <dbReference type="ARBA" id="ARBA00022824"/>
    </source>
</evidence>
<feature type="transmembrane region" description="Helical" evidence="15">
    <location>
        <begin position="310"/>
        <end position="331"/>
    </location>
</feature>
<evidence type="ECO:0000256" key="7">
    <source>
        <dbReference type="ARBA" id="ARBA00022679"/>
    </source>
</evidence>
<evidence type="ECO:0000256" key="3">
    <source>
        <dbReference type="ARBA" id="ARBA00004922"/>
    </source>
</evidence>
<dbReference type="PANTHER" id="PTHR10859:SF91">
    <property type="entry name" value="DOLICHYL-PHOSPHATE BETA-GLUCOSYLTRANSFERASE"/>
    <property type="match status" value="1"/>
</dbReference>
<evidence type="ECO:0000256" key="15">
    <source>
        <dbReference type="SAM" id="Phobius"/>
    </source>
</evidence>
<reference evidence="19" key="1">
    <citation type="journal article" date="2019" name="Int. J. Syst. Evol. Microbiol.">
        <title>The Global Catalogue of Microorganisms (GCM) 10K type strain sequencing project: providing services to taxonomists for standard genome sequencing and annotation.</title>
        <authorList>
            <consortium name="The Broad Institute Genomics Platform"/>
            <consortium name="The Broad Institute Genome Sequencing Center for Infectious Disease"/>
            <person name="Wu L."/>
            <person name="Ma J."/>
        </authorList>
    </citation>
    <scope>NUCLEOTIDE SEQUENCE [LARGE SCALE GENOMIC DNA]</scope>
    <source>
        <strain evidence="19">NBRC 106348</strain>
    </source>
</reference>
<feature type="transmembrane region" description="Helical" evidence="15">
    <location>
        <begin position="403"/>
        <end position="424"/>
    </location>
</feature>
<evidence type="ECO:0000256" key="14">
    <source>
        <dbReference type="SAM" id="MobiDB-lite"/>
    </source>
</evidence>
<dbReference type="CDD" id="cd04188">
    <property type="entry name" value="DPG_synthase"/>
    <property type="match status" value="1"/>
</dbReference>
<evidence type="ECO:0000313" key="19">
    <source>
        <dbReference type="Proteomes" id="UP001157091"/>
    </source>
</evidence>
<dbReference type="SUPFAM" id="SSF53448">
    <property type="entry name" value="Nucleotide-diphospho-sugar transferases"/>
    <property type="match status" value="1"/>
</dbReference>
<comment type="subcellular location">
    <subcellularLocation>
        <location evidence="2">Endoplasmic reticulum membrane</location>
        <topology evidence="2">Single-pass membrane protein</topology>
    </subcellularLocation>
    <subcellularLocation>
        <location evidence="1">Membrane</location>
        <topology evidence="1">Multi-pass membrane protein</topology>
    </subcellularLocation>
</comment>
<keyword evidence="12 15" id="KW-0472">Membrane</keyword>
<feature type="compositionally biased region" description="Pro residues" evidence="14">
    <location>
        <begin position="12"/>
        <end position="29"/>
    </location>
</feature>
<feature type="domain" description="Glycosyltransferase 2-like" evidence="16">
    <location>
        <begin position="48"/>
        <end position="214"/>
    </location>
</feature>
<dbReference type="PANTHER" id="PTHR10859">
    <property type="entry name" value="GLYCOSYL TRANSFERASE"/>
    <property type="match status" value="1"/>
</dbReference>
<dbReference type="InterPro" id="IPR007267">
    <property type="entry name" value="GtrA_DPMS_TM"/>
</dbReference>
<feature type="domain" description="GtrA/DPMS transmembrane" evidence="17">
    <location>
        <begin position="313"/>
        <end position="430"/>
    </location>
</feature>
<dbReference type="InterPro" id="IPR035518">
    <property type="entry name" value="DPG_synthase"/>
</dbReference>
<dbReference type="Gene3D" id="3.90.550.10">
    <property type="entry name" value="Spore Coat Polysaccharide Biosynthesis Protein SpsA, Chain A"/>
    <property type="match status" value="1"/>
</dbReference>
<keyword evidence="7" id="KW-0808">Transferase</keyword>
<evidence type="ECO:0000256" key="5">
    <source>
        <dbReference type="ARBA" id="ARBA00012583"/>
    </source>
</evidence>
<evidence type="ECO:0000256" key="1">
    <source>
        <dbReference type="ARBA" id="ARBA00004141"/>
    </source>
</evidence>
<dbReference type="EMBL" id="BSUK01000001">
    <property type="protein sequence ID" value="GMA22991.1"/>
    <property type="molecule type" value="Genomic_DNA"/>
</dbReference>
<evidence type="ECO:0000256" key="13">
    <source>
        <dbReference type="ARBA" id="ARBA00045097"/>
    </source>
</evidence>
<protein>
    <recommendedName>
        <fullName evidence="5">dolichyl-phosphate beta-glucosyltransferase</fullName>
        <ecNumber evidence="5">2.4.1.117</ecNumber>
    </recommendedName>
</protein>
<accession>A0ABQ6HWY9</accession>
<evidence type="ECO:0000256" key="4">
    <source>
        <dbReference type="ARBA" id="ARBA00006739"/>
    </source>
</evidence>
<evidence type="ECO:0000259" key="17">
    <source>
        <dbReference type="Pfam" id="PF04138"/>
    </source>
</evidence>
<feature type="region of interest" description="Disordered" evidence="14">
    <location>
        <begin position="1"/>
        <end position="38"/>
    </location>
</feature>
<evidence type="ECO:0000256" key="12">
    <source>
        <dbReference type="ARBA" id="ARBA00023136"/>
    </source>
</evidence>
<keyword evidence="19" id="KW-1185">Reference proteome</keyword>
<evidence type="ECO:0000256" key="6">
    <source>
        <dbReference type="ARBA" id="ARBA00022676"/>
    </source>
</evidence>
<comment type="pathway">
    <text evidence="3">Protein modification; protein glycosylation.</text>
</comment>
<organism evidence="18 19">
    <name type="scientific">Luteimicrobium album</name>
    <dbReference type="NCBI Taxonomy" id="1054550"/>
    <lineage>
        <taxon>Bacteria</taxon>
        <taxon>Bacillati</taxon>
        <taxon>Actinomycetota</taxon>
        <taxon>Actinomycetes</taxon>
        <taxon>Micrococcales</taxon>
        <taxon>Luteimicrobium</taxon>
    </lineage>
</organism>
<keyword evidence="9" id="KW-0256">Endoplasmic reticulum</keyword>
<dbReference type="InterPro" id="IPR001173">
    <property type="entry name" value="Glyco_trans_2-like"/>
</dbReference>
<evidence type="ECO:0000259" key="16">
    <source>
        <dbReference type="Pfam" id="PF00535"/>
    </source>
</evidence>
<keyword evidence="6" id="KW-0328">Glycosyltransferase</keyword>
<comment type="catalytic activity">
    <reaction evidence="13">
        <text>a di-trans,poly-cis-dolichyl phosphate + UDP-alpha-D-glucose = a di-trans,poly-cis-dolichyl beta-D-glucosyl phosphate + UDP</text>
        <dbReference type="Rhea" id="RHEA:15401"/>
        <dbReference type="Rhea" id="RHEA-COMP:19498"/>
        <dbReference type="Rhea" id="RHEA-COMP:19502"/>
        <dbReference type="ChEBI" id="CHEBI:57525"/>
        <dbReference type="ChEBI" id="CHEBI:57683"/>
        <dbReference type="ChEBI" id="CHEBI:58223"/>
        <dbReference type="ChEBI" id="CHEBI:58885"/>
        <dbReference type="EC" id="2.4.1.117"/>
    </reaction>
    <physiologicalReaction direction="left-to-right" evidence="13">
        <dbReference type="Rhea" id="RHEA:15402"/>
    </physiologicalReaction>
</comment>
<dbReference type="Proteomes" id="UP001157091">
    <property type="component" value="Unassembled WGS sequence"/>
</dbReference>
<evidence type="ECO:0000256" key="11">
    <source>
        <dbReference type="ARBA" id="ARBA00022989"/>
    </source>
</evidence>
<name>A0ABQ6HWY9_9MICO</name>
<proteinExistence type="inferred from homology"/>
<gene>
    <name evidence="18" type="ORF">GCM10025864_07500</name>
</gene>
<evidence type="ECO:0000256" key="10">
    <source>
        <dbReference type="ARBA" id="ARBA00022968"/>
    </source>
</evidence>
<evidence type="ECO:0000256" key="2">
    <source>
        <dbReference type="ARBA" id="ARBA00004389"/>
    </source>
</evidence>
<evidence type="ECO:0000256" key="8">
    <source>
        <dbReference type="ARBA" id="ARBA00022692"/>
    </source>
</evidence>
<dbReference type="Pfam" id="PF04138">
    <property type="entry name" value="GtrA_DPMS_TM"/>
    <property type="match status" value="1"/>
</dbReference>
<keyword evidence="10" id="KW-0735">Signal-anchor</keyword>